<sequence>MIRAIAILALSASPALANPAVEEVCRDVAAVVYRGVEDGRALSSFETGADWAVGYIPTRPQSEERKMMLSAYMAGYAQGLVGGDAFAAAADFFNTCISEGA</sequence>
<name>A0A7H9BQC8_PARPN</name>
<reference evidence="2 3" key="1">
    <citation type="submission" date="2020-07" db="EMBL/GenBank/DDBJ databases">
        <title>The complete genome of Paracoccus pantotrophus ACCC 10489.</title>
        <authorList>
            <person name="Si Y."/>
        </authorList>
    </citation>
    <scope>NUCLEOTIDE SEQUENCE [LARGE SCALE GENOMIC DNA]</scope>
    <source>
        <strain evidence="3">ACCC 10489</strain>
    </source>
</reference>
<accession>A0A7H9BQC8</accession>
<gene>
    <name evidence="2" type="ORF">HYQ43_04560</name>
</gene>
<evidence type="ECO:0000313" key="3">
    <source>
        <dbReference type="Proteomes" id="UP000509322"/>
    </source>
</evidence>
<organism evidence="2 3">
    <name type="scientific">Paracoccus pantotrophus</name>
    <name type="common">Thiosphaera pantotropha</name>
    <dbReference type="NCBI Taxonomy" id="82367"/>
    <lineage>
        <taxon>Bacteria</taxon>
        <taxon>Pseudomonadati</taxon>
        <taxon>Pseudomonadota</taxon>
        <taxon>Alphaproteobacteria</taxon>
        <taxon>Rhodobacterales</taxon>
        <taxon>Paracoccaceae</taxon>
        <taxon>Paracoccus</taxon>
    </lineage>
</organism>
<dbReference type="AlphaFoldDB" id="A0A7H9BQC8"/>
<evidence type="ECO:0000256" key="1">
    <source>
        <dbReference type="SAM" id="SignalP"/>
    </source>
</evidence>
<dbReference type="Proteomes" id="UP000509322">
    <property type="component" value="Chromosome 1"/>
</dbReference>
<dbReference type="EMBL" id="CP058689">
    <property type="protein sequence ID" value="QLH13557.1"/>
    <property type="molecule type" value="Genomic_DNA"/>
</dbReference>
<dbReference type="RefSeq" id="WP_179921105.1">
    <property type="nucleotide sequence ID" value="NZ_CP058689.1"/>
</dbReference>
<feature type="signal peptide" evidence="1">
    <location>
        <begin position="1"/>
        <end position="17"/>
    </location>
</feature>
<proteinExistence type="predicted"/>
<feature type="chain" id="PRO_5028898274" evidence="1">
    <location>
        <begin position="18"/>
        <end position="101"/>
    </location>
</feature>
<evidence type="ECO:0000313" key="2">
    <source>
        <dbReference type="EMBL" id="QLH13557.1"/>
    </source>
</evidence>
<keyword evidence="1" id="KW-0732">Signal</keyword>
<protein>
    <submittedName>
        <fullName evidence="2">Uncharacterized protein</fullName>
    </submittedName>
</protein>